<dbReference type="EMBL" id="FOIC01000028">
    <property type="protein sequence ID" value="SEU02408.1"/>
    <property type="molecule type" value="Genomic_DNA"/>
</dbReference>
<evidence type="ECO:0000313" key="3">
    <source>
        <dbReference type="EMBL" id="SEU02408.1"/>
    </source>
</evidence>
<evidence type="ECO:0000313" key="2">
    <source>
        <dbReference type="EMBL" id="SDD36940.1"/>
    </source>
</evidence>
<dbReference type="Proteomes" id="UP000199320">
    <property type="component" value="Unassembled WGS sequence"/>
</dbReference>
<dbReference type="EMBL" id="FMZP01000020">
    <property type="protein sequence ID" value="SDD36940.1"/>
    <property type="molecule type" value="Genomic_DNA"/>
</dbReference>
<dbReference type="PROSITE" id="PS50851">
    <property type="entry name" value="CHEW"/>
    <property type="match status" value="1"/>
</dbReference>
<dbReference type="Pfam" id="PF01584">
    <property type="entry name" value="CheW"/>
    <property type="match status" value="1"/>
</dbReference>
<sequence length="153" mass="16561">MGPAPNHDGATADDKRVTVLTFDLEDRRYCVSAESVASVLGIADDSALADADDPWNAGAITVAGERVRVVDLPRVFGASFRTMARVAAPKLLVFDATDDTGRYYGWLIDDVGTTSDVRPAALEPPQVNTTYVKGRLEIEGRDVVWLNEQPMHG</sequence>
<accession>A0A1G6U6D1</accession>
<keyword evidence="4" id="KW-1185">Reference proteome</keyword>
<dbReference type="OrthoDB" id="115049at2157"/>
<dbReference type="Proteomes" id="UP000324021">
    <property type="component" value="Unassembled WGS sequence"/>
</dbReference>
<proteinExistence type="predicted"/>
<evidence type="ECO:0000313" key="4">
    <source>
        <dbReference type="Proteomes" id="UP000199320"/>
    </source>
</evidence>
<name>A0A1G6U6D1_9EURY</name>
<reference evidence="3" key="2">
    <citation type="submission" date="2016-10" db="EMBL/GenBank/DDBJ databases">
        <authorList>
            <person name="de Groot N.N."/>
        </authorList>
    </citation>
    <scope>NUCLEOTIDE SEQUENCE [LARGE SCALE GENOMIC DNA]</scope>
    <source>
        <strain evidence="3">CDM_6</strain>
    </source>
</reference>
<evidence type="ECO:0000259" key="1">
    <source>
        <dbReference type="PROSITE" id="PS50851"/>
    </source>
</evidence>
<gene>
    <name evidence="3" type="ORF">SAMN04488694_12811</name>
    <name evidence="2" type="ORF">SAMN05192552_102023</name>
</gene>
<dbReference type="GO" id="GO:0007165">
    <property type="term" value="P:signal transduction"/>
    <property type="evidence" value="ECO:0007669"/>
    <property type="project" value="InterPro"/>
</dbReference>
<dbReference type="RefSeq" id="WP_092935051.1">
    <property type="nucleotide sequence ID" value="NZ_FMZP01000020.1"/>
</dbReference>
<dbReference type="InterPro" id="IPR036061">
    <property type="entry name" value="CheW-like_dom_sf"/>
</dbReference>
<dbReference type="Gene3D" id="2.40.50.180">
    <property type="entry name" value="CheA-289, Domain 4"/>
    <property type="match status" value="1"/>
</dbReference>
<dbReference type="Gene3D" id="2.30.30.40">
    <property type="entry name" value="SH3 Domains"/>
    <property type="match status" value="1"/>
</dbReference>
<dbReference type="SUPFAM" id="SSF50341">
    <property type="entry name" value="CheW-like"/>
    <property type="match status" value="1"/>
</dbReference>
<protein>
    <submittedName>
        <fullName evidence="2">Purine-binding chemotaxis protein CheW</fullName>
    </submittedName>
</protein>
<dbReference type="STRING" id="392421.SAMN04488694_12811"/>
<dbReference type="GO" id="GO:0006935">
    <property type="term" value="P:chemotaxis"/>
    <property type="evidence" value="ECO:0007669"/>
    <property type="project" value="InterPro"/>
</dbReference>
<feature type="domain" description="CheW-like" evidence="1">
    <location>
        <begin position="16"/>
        <end position="153"/>
    </location>
</feature>
<dbReference type="SMART" id="SM00260">
    <property type="entry name" value="CheW"/>
    <property type="match status" value="1"/>
</dbReference>
<evidence type="ECO:0000313" key="5">
    <source>
        <dbReference type="Proteomes" id="UP000324021"/>
    </source>
</evidence>
<dbReference type="AlphaFoldDB" id="A0A1G6U6D1"/>
<dbReference type="InterPro" id="IPR002545">
    <property type="entry name" value="CheW-lke_dom"/>
</dbReference>
<reference evidence="4 5" key="1">
    <citation type="submission" date="2016-10" db="EMBL/GenBank/DDBJ databases">
        <authorList>
            <person name="Varghese N."/>
            <person name="Submissions S."/>
        </authorList>
    </citation>
    <scope>NUCLEOTIDE SEQUENCE [LARGE SCALE GENOMIC DNA]</scope>
    <source>
        <strain evidence="2 5">CDM_1</strain>
        <strain evidence="4">CDM_6</strain>
    </source>
</reference>
<organism evidence="2 5">
    <name type="scientific">Natrinema hispanicum</name>
    <dbReference type="NCBI Taxonomy" id="392421"/>
    <lineage>
        <taxon>Archaea</taxon>
        <taxon>Methanobacteriati</taxon>
        <taxon>Methanobacteriota</taxon>
        <taxon>Stenosarchaea group</taxon>
        <taxon>Halobacteria</taxon>
        <taxon>Halobacteriales</taxon>
        <taxon>Natrialbaceae</taxon>
        <taxon>Natrinema</taxon>
    </lineage>
</organism>